<comment type="caution">
    <text evidence="13">The sequence shown here is derived from an EMBL/GenBank/DDBJ whole genome shotgun (WGS) entry which is preliminary data.</text>
</comment>
<comment type="subcellular location">
    <subcellularLocation>
        <location evidence="2">Golgi apparatus membrane</location>
        <topology evidence="2">Multi-pass membrane protein</topology>
    </subcellularLocation>
</comment>
<dbReference type="EMBL" id="CAIF01000061">
    <property type="protein sequence ID" value="CCH42996.1"/>
    <property type="molecule type" value="Genomic_DNA"/>
</dbReference>
<keyword evidence="14" id="KW-1185">Reference proteome</keyword>
<protein>
    <recommendedName>
        <fullName evidence="4">Golgi apparatus membrane protein TVP38</fullName>
    </recommendedName>
    <alternativeName>
        <fullName evidence="5">Golgi apparatus membrane protein tvp38</fullName>
    </alternativeName>
</protein>
<reference evidence="13 14" key="1">
    <citation type="journal article" date="2012" name="Eukaryot. Cell">
        <title>Draft genome sequence of Wickerhamomyces ciferrii NRRL Y-1031 F-60-10.</title>
        <authorList>
            <person name="Schneider J."/>
            <person name="Andrea H."/>
            <person name="Blom J."/>
            <person name="Jaenicke S."/>
            <person name="Ruckert C."/>
            <person name="Schorsch C."/>
            <person name="Szczepanowski R."/>
            <person name="Farwick M."/>
            <person name="Goesmann A."/>
            <person name="Puhler A."/>
            <person name="Schaffer S."/>
            <person name="Tauch A."/>
            <person name="Kohler T."/>
            <person name="Brinkrolf K."/>
        </authorList>
    </citation>
    <scope>NUCLEOTIDE SEQUENCE [LARGE SCALE GENOMIC DNA]</scope>
    <source>
        <strain evidence="14">ATCC 14091 / BCRC 22168 / CBS 111 / JCM 3599 / NBRC 0793 / NRRL Y-1031 F-60-10</strain>
    </source>
</reference>
<evidence type="ECO:0000256" key="1">
    <source>
        <dbReference type="ARBA" id="ARBA00002978"/>
    </source>
</evidence>
<dbReference type="GO" id="GO:0016192">
    <property type="term" value="P:vesicle-mediated transport"/>
    <property type="evidence" value="ECO:0007669"/>
    <property type="project" value="TreeGrafter"/>
</dbReference>
<dbReference type="STRING" id="1206466.K0KJ51"/>
<sequence>MSAHERGFNLEPPVYDYGDNSFRSKINEAKDQITKVSYQVLDWWNIQPFYKKALLVLANIFLVLMALLSIVYHETLVHYVVEYSDKWSKKPISLLIIAMMLFIISFPPLIGFSFTNTMAGAFYGVSFKGWSIIAFGSITGSVAAFIFYRYILKSRAHALISSNQKLYAFSTILQENNSFWILTLIRLCPFPYSLTNGALAAIPGVSILNFTLGSVISSPKLVIYLFIGAKLKDLGEAKDTTTKIIDFASIILTFVFLILTGWILYMKTNKKMEELRVESGFQQSDENQNFENFLENDSEIQSTGNTNLDTEFDIDDFDRDTNKQVR</sequence>
<comment type="function">
    <text evidence="1">Golgi membrane protein involved in vesicular trafficking and spindle migration.</text>
</comment>
<evidence type="ECO:0000256" key="4">
    <source>
        <dbReference type="ARBA" id="ARBA00013533"/>
    </source>
</evidence>
<evidence type="ECO:0000256" key="7">
    <source>
        <dbReference type="ARBA" id="ARBA00022989"/>
    </source>
</evidence>
<evidence type="ECO:0000313" key="13">
    <source>
        <dbReference type="EMBL" id="CCH42996.1"/>
    </source>
</evidence>
<name>K0KJ51_WICCF</name>
<organism evidence="13 14">
    <name type="scientific">Wickerhamomyces ciferrii (strain ATCC 14091 / BCRC 22168 / CBS 111 / JCM 3599 / NBRC 0793 / NRRL Y-1031 F-60-10)</name>
    <name type="common">Yeast</name>
    <name type="synonym">Pichia ciferrii</name>
    <dbReference type="NCBI Taxonomy" id="1206466"/>
    <lineage>
        <taxon>Eukaryota</taxon>
        <taxon>Fungi</taxon>
        <taxon>Dikarya</taxon>
        <taxon>Ascomycota</taxon>
        <taxon>Saccharomycotina</taxon>
        <taxon>Saccharomycetes</taxon>
        <taxon>Phaffomycetales</taxon>
        <taxon>Wickerhamomycetaceae</taxon>
        <taxon>Wickerhamomyces</taxon>
    </lineage>
</organism>
<feature type="domain" description="VTT" evidence="12">
    <location>
        <begin position="115"/>
        <end position="229"/>
    </location>
</feature>
<dbReference type="GO" id="GO:0000022">
    <property type="term" value="P:mitotic spindle elongation"/>
    <property type="evidence" value="ECO:0007669"/>
    <property type="project" value="TreeGrafter"/>
</dbReference>
<evidence type="ECO:0000256" key="10">
    <source>
        <dbReference type="SAM" id="MobiDB-lite"/>
    </source>
</evidence>
<keyword evidence="9 11" id="KW-0472">Membrane</keyword>
<dbReference type="InParanoid" id="K0KJ51"/>
<evidence type="ECO:0000313" key="14">
    <source>
        <dbReference type="Proteomes" id="UP000009328"/>
    </source>
</evidence>
<feature type="region of interest" description="Disordered" evidence="10">
    <location>
        <begin position="303"/>
        <end position="326"/>
    </location>
</feature>
<feature type="transmembrane region" description="Helical" evidence="11">
    <location>
        <begin position="92"/>
        <end position="110"/>
    </location>
</feature>
<evidence type="ECO:0000256" key="3">
    <source>
        <dbReference type="ARBA" id="ARBA00008640"/>
    </source>
</evidence>
<dbReference type="AlphaFoldDB" id="K0KJ51"/>
<feature type="transmembrane region" description="Helical" evidence="11">
    <location>
        <begin position="130"/>
        <end position="151"/>
    </location>
</feature>
<keyword evidence="8" id="KW-0333">Golgi apparatus</keyword>
<dbReference type="InterPro" id="IPR051076">
    <property type="entry name" value="Golgi_membrane_TVP38/TMEM64"/>
</dbReference>
<dbReference type="GO" id="GO:0000139">
    <property type="term" value="C:Golgi membrane"/>
    <property type="evidence" value="ECO:0007669"/>
    <property type="project" value="UniProtKB-SubCell"/>
</dbReference>
<accession>K0KJ51</accession>
<keyword evidence="7 11" id="KW-1133">Transmembrane helix</keyword>
<dbReference type="Proteomes" id="UP000009328">
    <property type="component" value="Unassembled WGS sequence"/>
</dbReference>
<comment type="similarity">
    <text evidence="3">Belongs to the TVP38/TMEM64 family.</text>
</comment>
<evidence type="ECO:0000256" key="8">
    <source>
        <dbReference type="ARBA" id="ARBA00023034"/>
    </source>
</evidence>
<dbReference type="HOGENOM" id="CLU_041954_1_1_1"/>
<dbReference type="Pfam" id="PF09335">
    <property type="entry name" value="VTT_dom"/>
    <property type="match status" value="1"/>
</dbReference>
<dbReference type="PANTHER" id="PTHR47549">
    <property type="entry name" value="GOLGI APPARATUS MEMBRANE PROTEIN TVP38-RELATED"/>
    <property type="match status" value="1"/>
</dbReference>
<proteinExistence type="inferred from homology"/>
<dbReference type="FunCoup" id="K0KJ51">
    <property type="interactions" value="113"/>
</dbReference>
<gene>
    <name evidence="13" type="ORF">BN7_2543</name>
</gene>
<feature type="transmembrane region" description="Helical" evidence="11">
    <location>
        <begin position="53"/>
        <end position="72"/>
    </location>
</feature>
<keyword evidence="6 11" id="KW-0812">Transmembrane</keyword>
<dbReference type="eggNOG" id="KOG3140">
    <property type="taxonomic scope" value="Eukaryota"/>
</dbReference>
<dbReference type="InterPro" id="IPR032816">
    <property type="entry name" value="VTT_dom"/>
</dbReference>
<evidence type="ECO:0000256" key="2">
    <source>
        <dbReference type="ARBA" id="ARBA00004653"/>
    </source>
</evidence>
<evidence type="ECO:0000256" key="6">
    <source>
        <dbReference type="ARBA" id="ARBA00022692"/>
    </source>
</evidence>
<feature type="transmembrane region" description="Helical" evidence="11">
    <location>
        <begin position="247"/>
        <end position="266"/>
    </location>
</feature>
<evidence type="ECO:0000259" key="12">
    <source>
        <dbReference type="Pfam" id="PF09335"/>
    </source>
</evidence>
<evidence type="ECO:0000256" key="9">
    <source>
        <dbReference type="ARBA" id="ARBA00023136"/>
    </source>
</evidence>
<evidence type="ECO:0000256" key="5">
    <source>
        <dbReference type="ARBA" id="ARBA00020673"/>
    </source>
</evidence>
<evidence type="ECO:0000256" key="11">
    <source>
        <dbReference type="SAM" id="Phobius"/>
    </source>
</evidence>
<dbReference type="PANTHER" id="PTHR47549:SF1">
    <property type="entry name" value="GOLGI APPARATUS MEMBRANE PROTEIN TVP38"/>
    <property type="match status" value="1"/>
</dbReference>
<feature type="transmembrane region" description="Helical" evidence="11">
    <location>
        <begin position="207"/>
        <end position="227"/>
    </location>
</feature>